<evidence type="ECO:0000256" key="5">
    <source>
        <dbReference type="HAMAP-Rule" id="MF_01609"/>
    </source>
</evidence>
<dbReference type="InterPro" id="IPR006336">
    <property type="entry name" value="GCS2"/>
</dbReference>
<keyword evidence="1 5" id="KW-0436">Ligase</keyword>
<evidence type="ECO:0000256" key="2">
    <source>
        <dbReference type="ARBA" id="ARBA00022741"/>
    </source>
</evidence>
<keyword evidence="7" id="KW-1185">Reference proteome</keyword>
<dbReference type="GO" id="GO:0005524">
    <property type="term" value="F:ATP binding"/>
    <property type="evidence" value="ECO:0007669"/>
    <property type="project" value="UniProtKB-KW"/>
</dbReference>
<protein>
    <recommendedName>
        <fullName evidence="5">Putative glutamate--cysteine ligase 2</fullName>
        <ecNumber evidence="5">6.3.2.2</ecNumber>
    </recommendedName>
    <alternativeName>
        <fullName evidence="5">Gamma-glutamylcysteine synthetase 2</fullName>
        <shortName evidence="5">GCS 2</shortName>
        <shortName evidence="5">Gamma-GCS 2</shortName>
    </alternativeName>
</protein>
<dbReference type="HAMAP" id="MF_01609">
    <property type="entry name" value="Glu_cys_ligase_2"/>
    <property type="match status" value="1"/>
</dbReference>
<evidence type="ECO:0000313" key="6">
    <source>
        <dbReference type="EMBL" id="AIJ25678.1"/>
    </source>
</evidence>
<accession>A0A076MYF2</accession>
<evidence type="ECO:0000256" key="3">
    <source>
        <dbReference type="ARBA" id="ARBA00022840"/>
    </source>
</evidence>
<keyword evidence="3 5" id="KW-0067">ATP-binding</keyword>
<dbReference type="eggNOG" id="COG2170">
    <property type="taxonomic scope" value="Bacteria"/>
</dbReference>
<dbReference type="GO" id="GO:0042398">
    <property type="term" value="P:modified amino acid biosynthetic process"/>
    <property type="evidence" value="ECO:0007669"/>
    <property type="project" value="InterPro"/>
</dbReference>
<comment type="similarity">
    <text evidence="5">Belongs to the glutamate--cysteine ligase type 2 family. YbdK subfamily.</text>
</comment>
<dbReference type="HOGENOM" id="CLU_044848_0_0_11"/>
<dbReference type="InterPro" id="IPR050141">
    <property type="entry name" value="GCL_type2/YbdK_subfam"/>
</dbReference>
<organism evidence="6 7">
    <name type="scientific">Amycolatopsis methanolica 239</name>
    <dbReference type="NCBI Taxonomy" id="1068978"/>
    <lineage>
        <taxon>Bacteria</taxon>
        <taxon>Bacillati</taxon>
        <taxon>Actinomycetota</taxon>
        <taxon>Actinomycetes</taxon>
        <taxon>Pseudonocardiales</taxon>
        <taxon>Pseudonocardiaceae</taxon>
        <taxon>Amycolatopsis</taxon>
        <taxon>Amycolatopsis methanolica group</taxon>
    </lineage>
</organism>
<gene>
    <name evidence="6" type="primary">ybdK</name>
    <name evidence="6" type="ORF">AMETH_5586</name>
</gene>
<dbReference type="SUPFAM" id="SSF55931">
    <property type="entry name" value="Glutamine synthetase/guanido kinase"/>
    <property type="match status" value="1"/>
</dbReference>
<dbReference type="STRING" id="1068978.AMETH_5586"/>
<dbReference type="PATRIC" id="fig|1068978.7.peg.6003"/>
<sequence length="358" mass="39465">MEQISTFGVEEEFLLVDDRGHLSDRGPEVVEAFDRPDGDVHRELARSQVELASEVCRGAGELLDQLTHFRSRLAGEAAKRRLRLLASATPPLAEEHPPALTPTPRYRRMGEHFGMIARTGTTCGCHVHVKIPDRGTGVRISNHVRPWLPVLLALTANSPFDSGHDTRYSSWRHVLWSRWPSAGPPPVFASLDEYESRVAAMLQSGAMLDRGMIYWDIRLSEKRPTLEFRISDVAATAREAATLAAVVRGLVLTAMSELDAPPPPVPGEVLRANLWRAARDGLDGSALHPETGRLTPAPALISQLVERIRGALTGTGDLDFVVESLAWVREHGNGAQRQRRAYAANEQLTDVVDLLSLR</sequence>
<comment type="catalytic activity">
    <reaction evidence="4 5">
        <text>L-cysteine + L-glutamate + ATP = gamma-L-glutamyl-L-cysteine + ADP + phosphate + H(+)</text>
        <dbReference type="Rhea" id="RHEA:13285"/>
        <dbReference type="ChEBI" id="CHEBI:15378"/>
        <dbReference type="ChEBI" id="CHEBI:29985"/>
        <dbReference type="ChEBI" id="CHEBI:30616"/>
        <dbReference type="ChEBI" id="CHEBI:35235"/>
        <dbReference type="ChEBI" id="CHEBI:43474"/>
        <dbReference type="ChEBI" id="CHEBI:58173"/>
        <dbReference type="ChEBI" id="CHEBI:456216"/>
        <dbReference type="EC" id="6.3.2.2"/>
    </reaction>
</comment>
<reference evidence="6 7" key="1">
    <citation type="submission" date="2014-07" db="EMBL/GenBank/DDBJ databases">
        <title>Whole Genome Sequence of the Amycolatopsis methanolica 239.</title>
        <authorList>
            <person name="Tang B."/>
        </authorList>
    </citation>
    <scope>NUCLEOTIDE SEQUENCE [LARGE SCALE GENOMIC DNA]</scope>
    <source>
        <strain evidence="6 7">239</strain>
    </source>
</reference>
<evidence type="ECO:0000256" key="4">
    <source>
        <dbReference type="ARBA" id="ARBA00048819"/>
    </source>
</evidence>
<dbReference type="NCBIfam" id="TIGR02050">
    <property type="entry name" value="gshA_cyan_rel"/>
    <property type="match status" value="1"/>
</dbReference>
<dbReference type="NCBIfam" id="NF010041">
    <property type="entry name" value="PRK13517.1-1"/>
    <property type="match status" value="1"/>
</dbReference>
<dbReference type="PANTHER" id="PTHR36510:SF1">
    <property type="entry name" value="GLUTAMATE--CYSTEINE LIGASE 2-RELATED"/>
    <property type="match status" value="1"/>
</dbReference>
<dbReference type="RefSeq" id="WP_017984516.1">
    <property type="nucleotide sequence ID" value="NZ_AQUL01000001.1"/>
</dbReference>
<keyword evidence="2 5" id="KW-0547">Nucleotide-binding</keyword>
<comment type="function">
    <text evidence="5">ATP-dependent carboxylate-amine ligase which exhibits weak glutamate--cysteine ligase activity.</text>
</comment>
<dbReference type="Pfam" id="PF04107">
    <property type="entry name" value="GCS2"/>
    <property type="match status" value="1"/>
</dbReference>
<dbReference type="OrthoDB" id="9803842at2"/>
<dbReference type="Proteomes" id="UP000062973">
    <property type="component" value="Chromosome"/>
</dbReference>
<dbReference type="InterPro" id="IPR011793">
    <property type="entry name" value="YbdK"/>
</dbReference>
<dbReference type="PANTHER" id="PTHR36510">
    <property type="entry name" value="GLUTAMATE--CYSTEINE LIGASE 2-RELATED"/>
    <property type="match status" value="1"/>
</dbReference>
<evidence type="ECO:0000256" key="1">
    <source>
        <dbReference type="ARBA" id="ARBA00022598"/>
    </source>
</evidence>
<dbReference type="InterPro" id="IPR014746">
    <property type="entry name" value="Gln_synth/guanido_kin_cat_dom"/>
</dbReference>
<dbReference type="AlphaFoldDB" id="A0A076MYF2"/>
<dbReference type="EMBL" id="CP009110">
    <property type="protein sequence ID" value="AIJ25678.1"/>
    <property type="molecule type" value="Genomic_DNA"/>
</dbReference>
<dbReference type="EC" id="6.3.2.2" evidence="5"/>
<name>A0A076MYF2_AMYME</name>
<dbReference type="Gene3D" id="3.30.590.20">
    <property type="match status" value="1"/>
</dbReference>
<evidence type="ECO:0000313" key="7">
    <source>
        <dbReference type="Proteomes" id="UP000062973"/>
    </source>
</evidence>
<dbReference type="GO" id="GO:0004357">
    <property type="term" value="F:glutamate-cysteine ligase activity"/>
    <property type="evidence" value="ECO:0007669"/>
    <property type="project" value="UniProtKB-EC"/>
</dbReference>
<dbReference type="KEGG" id="amq:AMETH_5586"/>
<proteinExistence type="inferred from homology"/>